<feature type="compositionally biased region" description="Basic and acidic residues" evidence="1">
    <location>
        <begin position="292"/>
        <end position="313"/>
    </location>
</feature>
<protein>
    <submittedName>
        <fullName evidence="2">Uncharacterized protein</fullName>
    </submittedName>
</protein>
<dbReference type="EnsemblMetazoa" id="AQUA011646-RA">
    <property type="protein sequence ID" value="AQUA011646-PA"/>
    <property type="gene ID" value="AQUA011646"/>
</dbReference>
<sequence>MSEEEGRRRYSYVSPKLLTKNVTDRNKFIPIHNKRPLESYIRRSASKHSLAPYNRGLPSQARLPYEQLQTNVRNTYDAFKLAEQGGFRLQNEGSARRQRSAAALVAQTATVSSSQHQHHHRSNNRTESSSSSSGQVVKSNSKTTAVPGHRNASPSSKASKRTTAHHHQQQKEEVAADLSVSTTKSVESQYSSSLEESTSSGIGRSKSSKSSLSHSGSPMRDARHLSNGSVVIVLDDDEDEVTNVRQQQEEQQHSSAALPETSVPSTEPTEPSPAEAESIAPAVERVTLQEDESNKDSEAKESGKDLEEEKPADEIVADVEEEEEEEQEEQEDAEMVSYDVANKVPEVEATVPEQTICSSKPPEAEKNNNELVVEENGLAALATVEKSAQPGSEVFVKQEAQLITAFRPEEDIMGGEDFSESTKAILGDSLTVVPVLDSSSRSSSRGSSRHAGEKSRSRSSTARSNKSKENERPTAEPSPSALLLPVASAKSDKSSSGDGGGGGGGSSNNNSHASNVNARTPNRTPVGVRVKKEKEFNQEPLQPTTTSTPPSWHNVPKEPWCFSDLITPVLVKQEIFANLHLASSHQLLTAGMRSLSLASDDDDVLFLGTGPSDVFVGFEHEECVQFIGFSESDCGVLSQFTSSEGKPFVTRQERQLFGQIRKRRLELCVDEPRPKRLRQLERKDYSLSQRRRPTFCFDSILYGSGDSGPVL</sequence>
<feature type="compositionally biased region" description="Low complexity" evidence="1">
    <location>
        <begin position="185"/>
        <end position="217"/>
    </location>
</feature>
<feature type="compositionally biased region" description="Gly residues" evidence="1">
    <location>
        <begin position="497"/>
        <end position="506"/>
    </location>
</feature>
<dbReference type="AlphaFoldDB" id="A0A182XP44"/>
<evidence type="ECO:0000313" key="3">
    <source>
        <dbReference type="Proteomes" id="UP000076407"/>
    </source>
</evidence>
<evidence type="ECO:0000256" key="1">
    <source>
        <dbReference type="SAM" id="MobiDB-lite"/>
    </source>
</evidence>
<feature type="compositionally biased region" description="Polar residues" evidence="1">
    <location>
        <begin position="134"/>
        <end position="144"/>
    </location>
</feature>
<feature type="region of interest" description="Disordered" evidence="1">
    <location>
        <begin position="90"/>
        <end position="336"/>
    </location>
</feature>
<feature type="compositionally biased region" description="Low complexity" evidence="1">
    <location>
        <begin position="259"/>
        <end position="284"/>
    </location>
</feature>
<organism evidence="2 3">
    <name type="scientific">Anopheles quadriannulatus</name>
    <name type="common">Mosquito</name>
    <dbReference type="NCBI Taxonomy" id="34691"/>
    <lineage>
        <taxon>Eukaryota</taxon>
        <taxon>Metazoa</taxon>
        <taxon>Ecdysozoa</taxon>
        <taxon>Arthropoda</taxon>
        <taxon>Hexapoda</taxon>
        <taxon>Insecta</taxon>
        <taxon>Pterygota</taxon>
        <taxon>Neoptera</taxon>
        <taxon>Endopterygota</taxon>
        <taxon>Diptera</taxon>
        <taxon>Nematocera</taxon>
        <taxon>Culicoidea</taxon>
        <taxon>Culicidae</taxon>
        <taxon>Anophelinae</taxon>
        <taxon>Anopheles</taxon>
    </lineage>
</organism>
<reference evidence="2" key="1">
    <citation type="submission" date="2020-05" db="UniProtKB">
        <authorList>
            <consortium name="EnsemblMetazoa"/>
        </authorList>
    </citation>
    <scope>IDENTIFICATION</scope>
    <source>
        <strain evidence="2">SANGQUA</strain>
    </source>
</reference>
<feature type="compositionally biased region" description="Polar residues" evidence="1">
    <location>
        <begin position="512"/>
        <end position="523"/>
    </location>
</feature>
<dbReference type="STRING" id="34691.A0A182XP44"/>
<dbReference type="VEuPathDB" id="VectorBase:AQUA011646"/>
<keyword evidence="3" id="KW-1185">Reference proteome</keyword>
<feature type="compositionally biased region" description="Acidic residues" evidence="1">
    <location>
        <begin position="314"/>
        <end position="334"/>
    </location>
</feature>
<feature type="compositionally biased region" description="Basic residues" evidence="1">
    <location>
        <begin position="158"/>
        <end position="168"/>
    </location>
</feature>
<proteinExistence type="predicted"/>
<feature type="region of interest" description="Disordered" evidence="1">
    <location>
        <begin position="533"/>
        <end position="552"/>
    </location>
</feature>
<name>A0A182XP44_ANOQN</name>
<accession>A0A182XP44</accession>
<dbReference type="Proteomes" id="UP000076407">
    <property type="component" value="Unassembled WGS sequence"/>
</dbReference>
<evidence type="ECO:0000313" key="2">
    <source>
        <dbReference type="EnsemblMetazoa" id="AQUA011646-PA"/>
    </source>
</evidence>
<feature type="region of interest" description="Disordered" evidence="1">
    <location>
        <begin position="431"/>
        <end position="528"/>
    </location>
</feature>